<protein>
    <submittedName>
        <fullName evidence="2">Uncharacterized protein</fullName>
    </submittedName>
</protein>
<sequence length="861" mass="92505">MEVEISPITPEITKQLARLYPSAEATFPEANDTTAGVVEPRKQLRPSAKVLDGFFAADFIPPRDQSNGSSRMRQSDVQLRASTGNGVEGADRESYGVKYVRYLHQFVRDLPATGSRRTASSEAGWVAEECAAGILRALDGRCEAEWGKAEREKMLARAVVVQARIEQSPELLSTLGARLAGAFDRSQLAAALWQSIRGHLHPGGIGSRASTSSGSSNGSSGRAKAVALDELEVAMELLYLFSNWSEARAGAQGVQQLVLAVELFTRYSRQVAGRSHQQQQGEVGRVQRMRLGHKALLLLELTWVAVVGDEAEALQRIGAESDSGTAKGLQRRGLARDALRQMRAAVEKYPQLAAEVQGHIAQLEAVVHPFDGHMTRAAQAGRFGPIRRRGGSAALRQSASPRVQLADMLARRESMAGEPTGPRPWMALRRAPRAAREAVEQSVQQVHATRSEREYAEWWRRLVATHGMPLRLTMGSSDRRSSGGDVAIDHSDSGAQSQPYELCGIVEAEDLPGLERHLDGRDAETPWPASTCTAGTGEADTALYRALFPLLPALSQALVRTVVNWAPVERELPARQFLATVGPPQSSEATCLGIIKYPRIPDASLPEDAGNPDSGRATPRSPLGGSNVRRLGAARSHGTNNSSSSSLLPPPSPAIGDVRETVPAAVAARLLTQYAQWQALGGVLMRMLVGLQSGHVLHADYFAQLLMNENVIPAMFWWLGTAALDLCTAVPRAVRIHSFSAAFARAAEVPAAVRGQVPSEDPAPDPAAVGVDTSDSDDAADRMQPSAVSVGPATAPLPTAANGTESPTEPSVSALHGIYDCMRSLRRLTSSNGLRKGLLYKNKGLYFFGKLLRMPSALVQQ</sequence>
<keyword evidence="3" id="KW-1185">Reference proteome</keyword>
<dbReference type="AlphaFoldDB" id="A0A9W8LT85"/>
<proteinExistence type="predicted"/>
<accession>A0A9W8LT85</accession>
<evidence type="ECO:0000256" key="1">
    <source>
        <dbReference type="SAM" id="MobiDB-lite"/>
    </source>
</evidence>
<gene>
    <name evidence="2" type="ORF">H4R20_003948</name>
</gene>
<evidence type="ECO:0000313" key="3">
    <source>
        <dbReference type="Proteomes" id="UP001140094"/>
    </source>
</evidence>
<dbReference type="EMBL" id="JANBUO010000932">
    <property type="protein sequence ID" value="KAJ2800735.1"/>
    <property type="molecule type" value="Genomic_DNA"/>
</dbReference>
<organism evidence="2 3">
    <name type="scientific">Coemansia guatemalensis</name>
    <dbReference type="NCBI Taxonomy" id="2761395"/>
    <lineage>
        <taxon>Eukaryota</taxon>
        <taxon>Fungi</taxon>
        <taxon>Fungi incertae sedis</taxon>
        <taxon>Zoopagomycota</taxon>
        <taxon>Kickxellomycotina</taxon>
        <taxon>Kickxellomycetes</taxon>
        <taxon>Kickxellales</taxon>
        <taxon>Kickxellaceae</taxon>
        <taxon>Coemansia</taxon>
    </lineage>
</organism>
<feature type="compositionally biased region" description="Basic and acidic residues" evidence="1">
    <location>
        <begin position="477"/>
        <end position="492"/>
    </location>
</feature>
<dbReference type="Proteomes" id="UP001140094">
    <property type="component" value="Unassembled WGS sequence"/>
</dbReference>
<feature type="compositionally biased region" description="Polar residues" evidence="1">
    <location>
        <begin position="64"/>
        <end position="85"/>
    </location>
</feature>
<dbReference type="OrthoDB" id="18234at2759"/>
<feature type="non-terminal residue" evidence="2">
    <location>
        <position position="861"/>
    </location>
</feature>
<feature type="compositionally biased region" description="Polar residues" evidence="1">
    <location>
        <begin position="801"/>
        <end position="811"/>
    </location>
</feature>
<evidence type="ECO:0000313" key="2">
    <source>
        <dbReference type="EMBL" id="KAJ2800735.1"/>
    </source>
</evidence>
<comment type="caution">
    <text evidence="2">The sequence shown here is derived from an EMBL/GenBank/DDBJ whole genome shotgun (WGS) entry which is preliminary data.</text>
</comment>
<reference evidence="2" key="1">
    <citation type="submission" date="2022-07" db="EMBL/GenBank/DDBJ databases">
        <title>Phylogenomic reconstructions and comparative analyses of Kickxellomycotina fungi.</title>
        <authorList>
            <person name="Reynolds N.K."/>
            <person name="Stajich J.E."/>
            <person name="Barry K."/>
            <person name="Grigoriev I.V."/>
            <person name="Crous P."/>
            <person name="Smith M.E."/>
        </authorList>
    </citation>
    <scope>NUCLEOTIDE SEQUENCE</scope>
    <source>
        <strain evidence="2">NRRL 1565</strain>
    </source>
</reference>
<feature type="region of interest" description="Disordered" evidence="1">
    <location>
        <begin position="603"/>
        <end position="654"/>
    </location>
</feature>
<feature type="region of interest" description="Disordered" evidence="1">
    <location>
        <begin position="473"/>
        <end position="494"/>
    </location>
</feature>
<name>A0A9W8LT85_9FUNG</name>
<feature type="region of interest" description="Disordered" evidence="1">
    <location>
        <begin position="61"/>
        <end position="89"/>
    </location>
</feature>
<feature type="region of interest" description="Disordered" evidence="1">
    <location>
        <begin position="755"/>
        <end position="811"/>
    </location>
</feature>